<dbReference type="SUPFAM" id="SSF88659">
    <property type="entry name" value="Sigma3 and sigma4 domains of RNA polymerase sigma factors"/>
    <property type="match status" value="2"/>
</dbReference>
<dbReference type="PANTHER" id="PTHR30603">
    <property type="entry name" value="RNA POLYMERASE SIGMA FACTOR RPO"/>
    <property type="match status" value="1"/>
</dbReference>
<dbReference type="GO" id="GO:0003677">
    <property type="term" value="F:DNA binding"/>
    <property type="evidence" value="ECO:0007669"/>
    <property type="project" value="UniProtKB-KW"/>
</dbReference>
<dbReference type="InterPro" id="IPR050239">
    <property type="entry name" value="Sigma-70_RNA_pol_init_factors"/>
</dbReference>
<evidence type="ECO:0000256" key="2">
    <source>
        <dbReference type="ARBA" id="ARBA00023082"/>
    </source>
</evidence>
<dbReference type="InterPro" id="IPR013324">
    <property type="entry name" value="RNA_pol_sigma_r3/r4-like"/>
</dbReference>
<dbReference type="InterPro" id="IPR036388">
    <property type="entry name" value="WH-like_DNA-bd_sf"/>
</dbReference>
<dbReference type="EMBL" id="CAFBPX010000099">
    <property type="protein sequence ID" value="CAB5034270.1"/>
    <property type="molecule type" value="Genomic_DNA"/>
</dbReference>
<dbReference type="GO" id="GO:0006352">
    <property type="term" value="P:DNA-templated transcription initiation"/>
    <property type="evidence" value="ECO:0007669"/>
    <property type="project" value="InterPro"/>
</dbReference>
<name>A0A6J7S1B3_9ZZZZ</name>
<dbReference type="Pfam" id="PF04545">
    <property type="entry name" value="Sigma70_r4"/>
    <property type="match status" value="1"/>
</dbReference>
<keyword evidence="3" id="KW-0238">DNA-binding</keyword>
<dbReference type="PANTHER" id="PTHR30603:SF47">
    <property type="entry name" value="RNA POLYMERASE SIGMA FACTOR SIGD, CHLOROPLASTIC"/>
    <property type="match status" value="1"/>
</dbReference>
<proteinExistence type="predicted"/>
<feature type="domain" description="RNA polymerase sigma-70" evidence="6">
    <location>
        <begin position="85"/>
        <end position="98"/>
    </location>
</feature>
<evidence type="ECO:0000256" key="1">
    <source>
        <dbReference type="ARBA" id="ARBA00023015"/>
    </source>
</evidence>
<dbReference type="InterPro" id="IPR000943">
    <property type="entry name" value="RNA_pol_sigma70"/>
</dbReference>
<dbReference type="AlphaFoldDB" id="A0A6J7S1B3"/>
<evidence type="ECO:0000256" key="5">
    <source>
        <dbReference type="SAM" id="MobiDB-lite"/>
    </source>
</evidence>
<gene>
    <name evidence="7" type="ORF">UFOPK4175_00660</name>
</gene>
<dbReference type="Pfam" id="PF04542">
    <property type="entry name" value="Sigma70_r2"/>
    <property type="match status" value="1"/>
</dbReference>
<dbReference type="InterPro" id="IPR007627">
    <property type="entry name" value="RNA_pol_sigma70_r2"/>
</dbReference>
<dbReference type="SUPFAM" id="SSF88946">
    <property type="entry name" value="Sigma2 domain of RNA polymerase sigma factors"/>
    <property type="match status" value="1"/>
</dbReference>
<evidence type="ECO:0000256" key="4">
    <source>
        <dbReference type="ARBA" id="ARBA00023163"/>
    </source>
</evidence>
<evidence type="ECO:0000313" key="7">
    <source>
        <dbReference type="EMBL" id="CAB5034270.1"/>
    </source>
</evidence>
<keyword evidence="2" id="KW-0731">Sigma factor</keyword>
<organism evidence="7">
    <name type="scientific">freshwater metagenome</name>
    <dbReference type="NCBI Taxonomy" id="449393"/>
    <lineage>
        <taxon>unclassified sequences</taxon>
        <taxon>metagenomes</taxon>
        <taxon>ecological metagenomes</taxon>
    </lineage>
</organism>
<evidence type="ECO:0000256" key="3">
    <source>
        <dbReference type="ARBA" id="ARBA00023125"/>
    </source>
</evidence>
<dbReference type="PRINTS" id="PR00046">
    <property type="entry name" value="SIGMA70FCT"/>
</dbReference>
<evidence type="ECO:0000259" key="6">
    <source>
        <dbReference type="PROSITE" id="PS00715"/>
    </source>
</evidence>
<dbReference type="Gene3D" id="1.10.601.10">
    <property type="entry name" value="RNA Polymerase Primary Sigma Factor"/>
    <property type="match status" value="1"/>
</dbReference>
<dbReference type="Gene3D" id="1.10.10.10">
    <property type="entry name" value="Winged helix-like DNA-binding domain superfamily/Winged helix DNA-binding domain"/>
    <property type="match status" value="2"/>
</dbReference>
<dbReference type="InterPro" id="IPR007624">
    <property type="entry name" value="RNA_pol_sigma70_r3"/>
</dbReference>
<feature type="region of interest" description="Disordered" evidence="5">
    <location>
        <begin position="187"/>
        <end position="219"/>
    </location>
</feature>
<dbReference type="PIRSF" id="PIRSF000770">
    <property type="entry name" value="RNA_pol_sigma-SigE/K"/>
    <property type="match status" value="1"/>
</dbReference>
<accession>A0A6J7S1B3</accession>
<dbReference type="InterPro" id="IPR013325">
    <property type="entry name" value="RNA_pol_sigma_r2"/>
</dbReference>
<reference evidence="7" key="1">
    <citation type="submission" date="2020-05" db="EMBL/GenBank/DDBJ databases">
        <authorList>
            <person name="Chiriac C."/>
            <person name="Salcher M."/>
            <person name="Ghai R."/>
            <person name="Kavagutti S V."/>
        </authorList>
    </citation>
    <scope>NUCLEOTIDE SEQUENCE</scope>
</reference>
<dbReference type="GO" id="GO:0016987">
    <property type="term" value="F:sigma factor activity"/>
    <property type="evidence" value="ECO:0007669"/>
    <property type="project" value="UniProtKB-KW"/>
</dbReference>
<dbReference type="PROSITE" id="PS00715">
    <property type="entry name" value="SIGMA70_1"/>
    <property type="match status" value="1"/>
</dbReference>
<sequence>MESTINISSSLPDEVREPTTVADPVDQLLRRASQYRLLRPTEELELAKRIERGDLRAKELMINSNLRLVVSIARRYQGLGLGMSDLVQEGMIGLIRAAEKFDYRKGFRFSTYATLWIRQAIQRGLDNTARTVRLPANVAQQTRKVERVAADLAAKLERDPTSEEIAAETGFEPDEVERLRKLDTKPASLDARVGEDDSASLGELLDSDAPTPEEQVGDDDVSEQIDRALEELPIAERQMIELRFGRSGESPHTTAQAGRRLGVSTAEAQRLEKRALARLATLERINALHDAA</sequence>
<dbReference type="InterPro" id="IPR009042">
    <property type="entry name" value="RNA_pol_sigma70_r1_2"/>
</dbReference>
<dbReference type="NCBIfam" id="TIGR02937">
    <property type="entry name" value="sigma70-ECF"/>
    <property type="match status" value="1"/>
</dbReference>
<keyword evidence="4" id="KW-0804">Transcription</keyword>
<keyword evidence="1" id="KW-0805">Transcription regulation</keyword>
<dbReference type="Pfam" id="PF04539">
    <property type="entry name" value="Sigma70_r3"/>
    <property type="match status" value="1"/>
</dbReference>
<protein>
    <submittedName>
        <fullName evidence="7">Unannotated protein</fullName>
    </submittedName>
</protein>
<dbReference type="InterPro" id="IPR007630">
    <property type="entry name" value="RNA_pol_sigma70_r4"/>
</dbReference>
<dbReference type="Pfam" id="PF00140">
    <property type="entry name" value="Sigma70_r1_2"/>
    <property type="match status" value="1"/>
</dbReference>
<dbReference type="InterPro" id="IPR014284">
    <property type="entry name" value="RNA_pol_sigma-70_dom"/>
</dbReference>